<name>A0ABT7WER6_9FLAO</name>
<dbReference type="EMBL" id="JAUDUY010000003">
    <property type="protein sequence ID" value="MDM9631406.1"/>
    <property type="molecule type" value="Genomic_DNA"/>
</dbReference>
<dbReference type="SUPFAM" id="SSF101898">
    <property type="entry name" value="NHL repeat"/>
    <property type="match status" value="1"/>
</dbReference>
<protein>
    <submittedName>
        <fullName evidence="1">Uncharacterized protein</fullName>
    </submittedName>
</protein>
<evidence type="ECO:0000313" key="2">
    <source>
        <dbReference type="Proteomes" id="UP001174839"/>
    </source>
</evidence>
<accession>A0ABT7WER6</accession>
<dbReference type="RefSeq" id="WP_289724762.1">
    <property type="nucleotide sequence ID" value="NZ_JAUDUY010000003.1"/>
</dbReference>
<proteinExistence type="predicted"/>
<dbReference type="Proteomes" id="UP001174839">
    <property type="component" value="Unassembled WGS sequence"/>
</dbReference>
<organism evidence="1 2">
    <name type="scientific">Robiginitalea aurantiaca</name>
    <dbReference type="NCBI Taxonomy" id="3056915"/>
    <lineage>
        <taxon>Bacteria</taxon>
        <taxon>Pseudomonadati</taxon>
        <taxon>Bacteroidota</taxon>
        <taxon>Flavobacteriia</taxon>
        <taxon>Flavobacteriales</taxon>
        <taxon>Flavobacteriaceae</taxon>
        <taxon>Robiginitalea</taxon>
    </lineage>
</organism>
<sequence>MQLLSGLLGVLFFVGCQSQDTLKPDAKLPKWINECSGMTTLDGQILWVIEDGGNKDVLYGVDRNGKLQKEFKVSNAKNKDWEGLTKDSLGNVYIGDFGNNKSSRTDLLIYKLPNPLLEKGDKIPAEKIHFKYPDQKEFPPPFSNRRFDAEGFFHFGDRLYIITKNQSDPFDGIAHVYSIPDSAGTYTAKKELQFATCEKRKKCRVTDAALSPDGNRLVLLGYGTLWVFEDFREKKFGNGPTQMLDVGASTQLEAVCFVNNTLLYLADERMMNSGGYLYEFPLPQKSKPKPKENRKPSDP</sequence>
<comment type="caution">
    <text evidence="1">The sequence shown here is derived from an EMBL/GenBank/DDBJ whole genome shotgun (WGS) entry which is preliminary data.</text>
</comment>
<keyword evidence="2" id="KW-1185">Reference proteome</keyword>
<gene>
    <name evidence="1" type="ORF">QU605_07985</name>
</gene>
<evidence type="ECO:0000313" key="1">
    <source>
        <dbReference type="EMBL" id="MDM9631406.1"/>
    </source>
</evidence>
<reference evidence="1" key="1">
    <citation type="submission" date="2023-06" db="EMBL/GenBank/DDBJ databases">
        <title>Robiginitalea aurantiacus sp. nov. and Algoriphagus sediminis sp. nov., isolated from coastal sediment.</title>
        <authorList>
            <person name="Zhou Z.Y."/>
            <person name="An J."/>
            <person name="Jia Y.W."/>
            <person name="Du Z.J."/>
        </authorList>
    </citation>
    <scope>NUCLEOTIDE SEQUENCE</scope>
    <source>
        <strain evidence="1">M39</strain>
    </source>
</reference>